<comment type="similarity">
    <text evidence="1">Belongs to the flavin monoamine oxidase family.</text>
</comment>
<dbReference type="EMBL" id="MDYQ01000303">
    <property type="protein sequence ID" value="PRP76756.1"/>
    <property type="molecule type" value="Genomic_DNA"/>
</dbReference>
<feature type="compositionally biased region" description="Polar residues" evidence="3">
    <location>
        <begin position="628"/>
        <end position="646"/>
    </location>
</feature>
<dbReference type="STRING" id="1890364.A0A2P6MYL3"/>
<dbReference type="PANTHER" id="PTHR10742">
    <property type="entry name" value="FLAVIN MONOAMINE OXIDASE"/>
    <property type="match status" value="1"/>
</dbReference>
<feature type="compositionally biased region" description="Pro residues" evidence="3">
    <location>
        <begin position="659"/>
        <end position="671"/>
    </location>
</feature>
<dbReference type="Gene3D" id="3.90.660.10">
    <property type="match status" value="1"/>
</dbReference>
<evidence type="ECO:0000256" key="3">
    <source>
        <dbReference type="SAM" id="MobiDB-lite"/>
    </source>
</evidence>
<evidence type="ECO:0000313" key="5">
    <source>
        <dbReference type="EMBL" id="PRP76756.1"/>
    </source>
</evidence>
<evidence type="ECO:0000256" key="2">
    <source>
        <dbReference type="ARBA" id="ARBA00023002"/>
    </source>
</evidence>
<keyword evidence="5" id="KW-0808">Transferase</keyword>
<dbReference type="FunCoup" id="A0A2P6MYL3">
    <property type="interactions" value="539"/>
</dbReference>
<dbReference type="Gene3D" id="3.50.50.60">
    <property type="entry name" value="FAD/NAD(P)-binding domain"/>
    <property type="match status" value="1"/>
</dbReference>
<dbReference type="SUPFAM" id="SSF54373">
    <property type="entry name" value="FAD-linked reductases, C-terminal domain"/>
    <property type="match status" value="1"/>
</dbReference>
<organism evidence="5 6">
    <name type="scientific">Planoprotostelium fungivorum</name>
    <dbReference type="NCBI Taxonomy" id="1890364"/>
    <lineage>
        <taxon>Eukaryota</taxon>
        <taxon>Amoebozoa</taxon>
        <taxon>Evosea</taxon>
        <taxon>Variosea</taxon>
        <taxon>Cavosteliida</taxon>
        <taxon>Cavosteliaceae</taxon>
        <taxon>Planoprotostelium</taxon>
    </lineage>
</organism>
<dbReference type="OrthoDB" id="5046242at2759"/>
<accession>A0A2P6MYL3</accession>
<dbReference type="GO" id="GO:0008168">
    <property type="term" value="F:methyltransferase activity"/>
    <property type="evidence" value="ECO:0007669"/>
    <property type="project" value="UniProtKB-KW"/>
</dbReference>
<feature type="region of interest" description="Disordered" evidence="3">
    <location>
        <begin position="830"/>
        <end position="852"/>
    </location>
</feature>
<protein>
    <submittedName>
        <fullName evidence="5">Lysine-specific histone demethylase 1-2</fullName>
    </submittedName>
</protein>
<dbReference type="SUPFAM" id="SSF51905">
    <property type="entry name" value="FAD/NAD(P)-binding domain"/>
    <property type="match status" value="1"/>
</dbReference>
<dbReference type="GO" id="GO:0032259">
    <property type="term" value="P:methylation"/>
    <property type="evidence" value="ECO:0007669"/>
    <property type="project" value="UniProtKB-KW"/>
</dbReference>
<dbReference type="PROSITE" id="PS50934">
    <property type="entry name" value="SWIRM"/>
    <property type="match status" value="1"/>
</dbReference>
<feature type="domain" description="SWIRM" evidence="4">
    <location>
        <begin position="1"/>
        <end position="58"/>
    </location>
</feature>
<dbReference type="Proteomes" id="UP000241769">
    <property type="component" value="Unassembled WGS sequence"/>
</dbReference>
<dbReference type="InterPro" id="IPR036188">
    <property type="entry name" value="FAD/NAD-bd_sf"/>
</dbReference>
<dbReference type="InterPro" id="IPR002937">
    <property type="entry name" value="Amino_oxidase"/>
</dbReference>
<feature type="region of interest" description="Disordered" evidence="3">
    <location>
        <begin position="740"/>
        <end position="761"/>
    </location>
</feature>
<gene>
    <name evidence="5" type="ORF">PROFUN_14881</name>
</gene>
<dbReference type="InterPro" id="IPR050281">
    <property type="entry name" value="Flavin_monoamine_oxidase"/>
</dbReference>
<dbReference type="SUPFAM" id="SSF46689">
    <property type="entry name" value="Homeodomain-like"/>
    <property type="match status" value="1"/>
</dbReference>
<feature type="non-terminal residue" evidence="5">
    <location>
        <position position="1"/>
    </location>
</feature>
<feature type="compositionally biased region" description="Basic and acidic residues" evidence="3">
    <location>
        <begin position="529"/>
        <end position="543"/>
    </location>
</feature>
<comment type="caution">
    <text evidence="5">The sequence shown here is derived from an EMBL/GenBank/DDBJ whole genome shotgun (WGS) entry which is preliminary data.</text>
</comment>
<feature type="region of interest" description="Disordered" evidence="3">
    <location>
        <begin position="516"/>
        <end position="593"/>
    </location>
</feature>
<dbReference type="AlphaFoldDB" id="A0A2P6MYL3"/>
<dbReference type="InterPro" id="IPR007526">
    <property type="entry name" value="SWIRM"/>
</dbReference>
<name>A0A2P6MYL3_9EUKA</name>
<feature type="region of interest" description="Disordered" evidence="3">
    <location>
        <begin position="616"/>
        <end position="690"/>
    </location>
</feature>
<evidence type="ECO:0000313" key="6">
    <source>
        <dbReference type="Proteomes" id="UP000241769"/>
    </source>
</evidence>
<dbReference type="GO" id="GO:0016491">
    <property type="term" value="F:oxidoreductase activity"/>
    <property type="evidence" value="ECO:0007669"/>
    <property type="project" value="UniProtKB-KW"/>
</dbReference>
<keyword evidence="5" id="KW-0489">Methyltransferase</keyword>
<keyword evidence="6" id="KW-1185">Reference proteome</keyword>
<proteinExistence type="inferred from homology"/>
<dbReference type="InParanoid" id="A0A2P6MYL3"/>
<keyword evidence="2" id="KW-0560">Oxidoreductase</keyword>
<dbReference type="PANTHER" id="PTHR10742:SF386">
    <property type="entry name" value="LYSINE-SPECIFIC HISTONE DEMETHYLASE 1A"/>
    <property type="match status" value="1"/>
</dbReference>
<dbReference type="InterPro" id="IPR009057">
    <property type="entry name" value="Homeodomain-like_sf"/>
</dbReference>
<dbReference type="Pfam" id="PF01593">
    <property type="entry name" value="Amino_oxidase"/>
    <property type="match status" value="1"/>
</dbReference>
<reference evidence="5 6" key="1">
    <citation type="journal article" date="2018" name="Genome Biol. Evol.">
        <title>Multiple Roots of Fruiting Body Formation in Amoebozoa.</title>
        <authorList>
            <person name="Hillmann F."/>
            <person name="Forbes G."/>
            <person name="Novohradska S."/>
            <person name="Ferling I."/>
            <person name="Riege K."/>
            <person name="Groth M."/>
            <person name="Westermann M."/>
            <person name="Marz M."/>
            <person name="Spaller T."/>
            <person name="Winckler T."/>
            <person name="Schaap P."/>
            <person name="Glockner G."/>
        </authorList>
    </citation>
    <scope>NUCLEOTIDE SEQUENCE [LARGE SCALE GENOMIC DNA]</scope>
    <source>
        <strain evidence="5 6">Jena</strain>
    </source>
</reference>
<sequence>VRNYILSRWHSNVYVVLDIDEIYDRFQKKYHPFIRPTFLFLRRFGYINTGMVFDDAKKPDGASIVVIGAGMAGLGAARQLQLLGFKVIILEARDRVGGRVNTDWNSFQGPVDLGASIVTGIIGSPLHSVFKQLDTVTHPIHQSCPLYDLDGTLVDAVDDRLAEEKHNDILKRSRSTGSKSLGEGVCSLWESEAKEKARTVKELKKRKRLFNWHVANLEYACGVELDKLSCNFWDQDDGHEWGGEHIMFKGGYGKVALQLSESLDIKYNCPVHSIHYNQPGANGKTVAIVRTETEDIHCDAVLVTVSLGVLKSRAIQFDPPLPEWKLSAINDLGFGLLNKVVMKFPNVFWDDTIDMFGSTTDNGELRGEAYMFWNLHRVMGQPVLVALLAGKAAHLPEQLPEADIIQRVLQRLQRIFGTIPQPTHSLVTNWGHDPYALGTYSYVGINSTGDDYDRLASTVDLNLFFAGEATSRWHPATAAGAYHSGLQAAGKITALFHGKIRVDFDVSAAIMELEGNASGVKSSRKRSRRNTEQGDVYNKEKHVFPRMTRNSKGQRNPEDPSTTPEKTPSPKKQKITEKPILSKPIPFPSEIPPRMNNFFPAQIPTKAPTRETFLFPHSYKHIGRGPHGTTSRPPTPSNPIEISSRNLRPHLRPAVQIPPKIPDAPARPPPSHTQIRKSEKTPQPVQRTPLTKIVESFKKIQNQIIPQTSTANLQRISLKFQTLGVPNPVQPAETLEIQRKRKQVTPPPPQPTPTVTPSVSNPFVVTGLGPIDQKKSINSLMNEESKAQLLRKLIALDKPAETSNECNGLSSAISPLINIIKLKRLMQEREQQHTTQVTPGSGSTGDPILLDD</sequence>
<evidence type="ECO:0000259" key="4">
    <source>
        <dbReference type="PROSITE" id="PS50934"/>
    </source>
</evidence>
<feature type="compositionally biased region" description="Pro residues" evidence="3">
    <location>
        <begin position="745"/>
        <end position="754"/>
    </location>
</feature>
<evidence type="ECO:0000256" key="1">
    <source>
        <dbReference type="ARBA" id="ARBA00005995"/>
    </source>
</evidence>